<evidence type="ECO:0000313" key="2">
    <source>
        <dbReference type="Proteomes" id="UP000259030"/>
    </source>
</evidence>
<reference evidence="1 2" key="1">
    <citation type="submission" date="2017-05" db="EMBL/GenBank/DDBJ databases">
        <title>The complete genome sequence of Deinococcus ficus isolated from the rhizosphere of the Ficus religiosa L. in Taiwan.</title>
        <authorList>
            <person name="Wu K.-M."/>
            <person name="Liao T.-L."/>
            <person name="Liu Y.-M."/>
            <person name="Young C.-C."/>
            <person name="Tsai S.-F."/>
        </authorList>
    </citation>
    <scope>NUCLEOTIDE SEQUENCE [LARGE SCALE GENOMIC DNA]</scope>
    <source>
        <strain evidence="1 2">CC-FR2-10</strain>
        <plasmid evidence="2">pdfi3</plasmid>
    </source>
</reference>
<dbReference type="AlphaFoldDB" id="A0A221T2W3"/>
<geneLocation type="plasmid" evidence="2">
    <name>pdfi3</name>
</geneLocation>
<dbReference type="Proteomes" id="UP000259030">
    <property type="component" value="Plasmid pDFI3"/>
</dbReference>
<dbReference type="KEGG" id="dfc:DFI_18735"/>
<keyword evidence="1" id="KW-0614">Plasmid</keyword>
<proteinExistence type="predicted"/>
<protein>
    <submittedName>
        <fullName evidence="1">Uncharacterized protein</fullName>
    </submittedName>
</protein>
<gene>
    <name evidence="1" type="ORF">DFI_18735</name>
</gene>
<organism evidence="1 2">
    <name type="scientific">Deinococcus ficus</name>
    <dbReference type="NCBI Taxonomy" id="317577"/>
    <lineage>
        <taxon>Bacteria</taxon>
        <taxon>Thermotogati</taxon>
        <taxon>Deinococcota</taxon>
        <taxon>Deinococci</taxon>
        <taxon>Deinococcales</taxon>
        <taxon>Deinococcaceae</taxon>
        <taxon>Deinococcus</taxon>
    </lineage>
</organism>
<evidence type="ECO:0000313" key="1">
    <source>
        <dbReference type="EMBL" id="ASN83235.1"/>
    </source>
</evidence>
<accession>A0A221T2W3</accession>
<sequence length="267" mass="29032">MTYPGIARLINDRGGSVTRGQLKRAQRDAEPLPAEAEQLLLALQPPGEDLSDLRATLLSAAQDLGLDAQGLIHTIRDAHGAEPTTATQAAVDTLGTLGEQRLGRLLSPEGEAALDERDSIRLLTTVLQEVQAVRTFIAELQRLQHLGWTPTTLTPSLRRRGWTGEAIDQFKPTDLDQVRRLNDVLVQVQEGPDAHPADPAATAPLTLPLTTTAERTHYVESLLDTHGAVHTNDLTAPFGMRGVAVSSFLRNTMKLQGIGNGAYRRRR</sequence>
<name>A0A221T2W3_9DEIO</name>
<dbReference type="EMBL" id="CP021084">
    <property type="protein sequence ID" value="ASN83235.1"/>
    <property type="molecule type" value="Genomic_DNA"/>
</dbReference>
<keyword evidence="2" id="KW-1185">Reference proteome</keyword>